<dbReference type="STRING" id="1576369.SAMN05421753_12129"/>
<dbReference type="InterPro" id="IPR007372">
    <property type="entry name" value="Lipid/polyisoprenoid-bd_YceI"/>
</dbReference>
<keyword evidence="4" id="KW-1185">Reference proteome</keyword>
<feature type="chain" id="PRO_5011475954" evidence="1">
    <location>
        <begin position="22"/>
        <end position="187"/>
    </location>
</feature>
<dbReference type="EMBL" id="FOQD01000021">
    <property type="protein sequence ID" value="SFJ46651.1"/>
    <property type="molecule type" value="Genomic_DNA"/>
</dbReference>
<dbReference type="Proteomes" id="UP000199518">
    <property type="component" value="Unassembled WGS sequence"/>
</dbReference>
<feature type="signal peptide" evidence="1">
    <location>
        <begin position="1"/>
        <end position="21"/>
    </location>
</feature>
<dbReference type="PANTHER" id="PTHR34406:SF1">
    <property type="entry name" value="PROTEIN YCEI"/>
    <property type="match status" value="1"/>
</dbReference>
<protein>
    <submittedName>
        <fullName evidence="3">Polyisoprenoid-binding protein YceI</fullName>
    </submittedName>
</protein>
<name>A0A1I3RMX2_9PLAN</name>
<dbReference type="RefSeq" id="WP_092056004.1">
    <property type="nucleotide sequence ID" value="NZ_FOQD01000021.1"/>
</dbReference>
<keyword evidence="1" id="KW-0732">Signal</keyword>
<accession>A0A1I3RMX2</accession>
<dbReference type="PANTHER" id="PTHR34406">
    <property type="entry name" value="PROTEIN YCEI"/>
    <property type="match status" value="1"/>
</dbReference>
<dbReference type="AlphaFoldDB" id="A0A1I3RMX2"/>
<evidence type="ECO:0000313" key="4">
    <source>
        <dbReference type="Proteomes" id="UP000199518"/>
    </source>
</evidence>
<feature type="domain" description="Lipid/polyisoprenoid-binding YceI-like" evidence="2">
    <location>
        <begin position="23"/>
        <end position="185"/>
    </location>
</feature>
<sequence length="187" mass="20147">MRTMLFTAVTLLAAAAGPAFADNYVVDPAHTSVTFKVSHLGLSWTHGRFNEASGAFSIDPANPAKTTFSFAIKADSIDTGNTKRDDHLRSPDFFNVKQYPAITFQSSSVQPAQDGYEVTGNLTLHGVTKPVTLTLVGGRTAEFPAGVQRTGYSTELVLTRSEFGMDKMTEAIGDKVFISISFEGTKK</sequence>
<dbReference type="Gene3D" id="2.40.128.110">
    <property type="entry name" value="Lipid/polyisoprenoid-binding, YceI-like"/>
    <property type="match status" value="1"/>
</dbReference>
<evidence type="ECO:0000256" key="1">
    <source>
        <dbReference type="SAM" id="SignalP"/>
    </source>
</evidence>
<proteinExistence type="predicted"/>
<dbReference type="OrthoDB" id="9811006at2"/>
<organism evidence="3 4">
    <name type="scientific">Planctomicrobium piriforme</name>
    <dbReference type="NCBI Taxonomy" id="1576369"/>
    <lineage>
        <taxon>Bacteria</taxon>
        <taxon>Pseudomonadati</taxon>
        <taxon>Planctomycetota</taxon>
        <taxon>Planctomycetia</taxon>
        <taxon>Planctomycetales</taxon>
        <taxon>Planctomycetaceae</taxon>
        <taxon>Planctomicrobium</taxon>
    </lineage>
</organism>
<dbReference type="SMART" id="SM00867">
    <property type="entry name" value="YceI"/>
    <property type="match status" value="1"/>
</dbReference>
<gene>
    <name evidence="3" type="ORF">SAMN05421753_12129</name>
</gene>
<reference evidence="4" key="1">
    <citation type="submission" date="2016-10" db="EMBL/GenBank/DDBJ databases">
        <authorList>
            <person name="Varghese N."/>
            <person name="Submissions S."/>
        </authorList>
    </citation>
    <scope>NUCLEOTIDE SEQUENCE [LARGE SCALE GENOMIC DNA]</scope>
    <source>
        <strain evidence="4">DSM 26348</strain>
    </source>
</reference>
<dbReference type="InterPro" id="IPR036761">
    <property type="entry name" value="TTHA0802/YceI-like_sf"/>
</dbReference>
<evidence type="ECO:0000259" key="2">
    <source>
        <dbReference type="SMART" id="SM00867"/>
    </source>
</evidence>
<dbReference type="Pfam" id="PF04264">
    <property type="entry name" value="YceI"/>
    <property type="match status" value="1"/>
</dbReference>
<evidence type="ECO:0000313" key="3">
    <source>
        <dbReference type="EMBL" id="SFJ46651.1"/>
    </source>
</evidence>
<dbReference type="SUPFAM" id="SSF101874">
    <property type="entry name" value="YceI-like"/>
    <property type="match status" value="1"/>
</dbReference>